<sequence length="104" mass="11621">MIEARSQRLSWKWQENQRRTGLPEDDEKSPSFASNPLLCCSILRIPSSWVNIAFCRCNSKFVTASQSSSTPPEVPPAAPSKLMDVLNFRGGGALFFNNVSIVRF</sequence>
<gene>
    <name evidence="2" type="ORF">V7S43_017291</name>
</gene>
<name>A0ABD3EWP2_9STRA</name>
<dbReference type="AlphaFoldDB" id="A0ABD3EWP2"/>
<evidence type="ECO:0000313" key="3">
    <source>
        <dbReference type="Proteomes" id="UP001632037"/>
    </source>
</evidence>
<feature type="region of interest" description="Disordered" evidence="1">
    <location>
        <begin position="1"/>
        <end position="31"/>
    </location>
</feature>
<evidence type="ECO:0000256" key="1">
    <source>
        <dbReference type="SAM" id="MobiDB-lite"/>
    </source>
</evidence>
<organism evidence="2 3">
    <name type="scientific">Phytophthora oleae</name>
    <dbReference type="NCBI Taxonomy" id="2107226"/>
    <lineage>
        <taxon>Eukaryota</taxon>
        <taxon>Sar</taxon>
        <taxon>Stramenopiles</taxon>
        <taxon>Oomycota</taxon>
        <taxon>Peronosporomycetes</taxon>
        <taxon>Peronosporales</taxon>
        <taxon>Peronosporaceae</taxon>
        <taxon>Phytophthora</taxon>
    </lineage>
</organism>
<protein>
    <submittedName>
        <fullName evidence="2">Uncharacterized protein</fullName>
    </submittedName>
</protein>
<proteinExistence type="predicted"/>
<dbReference type="Proteomes" id="UP001632037">
    <property type="component" value="Unassembled WGS sequence"/>
</dbReference>
<reference evidence="2 3" key="1">
    <citation type="submission" date="2024-09" db="EMBL/GenBank/DDBJ databases">
        <title>Genome sequencing and assembly of Phytophthora oleae, isolate VK10A, causative agent of rot of olive drupes.</title>
        <authorList>
            <person name="Conti Taguali S."/>
            <person name="Riolo M."/>
            <person name="La Spada F."/>
            <person name="Cacciola S.O."/>
            <person name="Dionisio G."/>
        </authorList>
    </citation>
    <scope>NUCLEOTIDE SEQUENCE [LARGE SCALE GENOMIC DNA]</scope>
    <source>
        <strain evidence="2 3">VK10A</strain>
    </source>
</reference>
<evidence type="ECO:0000313" key="2">
    <source>
        <dbReference type="EMBL" id="KAL3657716.1"/>
    </source>
</evidence>
<accession>A0ABD3EWP2</accession>
<comment type="caution">
    <text evidence="2">The sequence shown here is derived from an EMBL/GenBank/DDBJ whole genome shotgun (WGS) entry which is preliminary data.</text>
</comment>
<keyword evidence="3" id="KW-1185">Reference proteome</keyword>
<dbReference type="EMBL" id="JBIMZQ010000061">
    <property type="protein sequence ID" value="KAL3657716.1"/>
    <property type="molecule type" value="Genomic_DNA"/>
</dbReference>